<keyword evidence="2" id="KW-1185">Reference proteome</keyword>
<dbReference type="RefSeq" id="YP_009041979.1">
    <property type="nucleotide sequence ID" value="NC_024303.1"/>
</dbReference>
<reference evidence="1 2" key="1">
    <citation type="journal article" date="2014" name="J. Gen. Virol.">
        <title>Novel gammaherpesvirus functions encoded by bovine herpesvirus 6 (bovine lymphotropic virus).</title>
        <authorList>
            <person name="Jia J."/>
            <person name="Delhon G."/>
            <person name="Tulman E.R."/>
            <person name="Diel D.G."/>
            <person name="Osorio F.A."/>
            <person name="Wen X."/>
            <person name="Kutish G.F."/>
            <person name="Rock D.L."/>
        </authorList>
    </citation>
    <scope>NUCLEOTIDE SEQUENCE [LARGE SCALE GENOMIC DNA]</scope>
    <source>
        <strain evidence="1">Pennsylvania 47</strain>
    </source>
</reference>
<dbReference type="KEGG" id="vg:19620134"/>
<evidence type="ECO:0000313" key="1">
    <source>
        <dbReference type="EMBL" id="AIB03155.1"/>
    </source>
</evidence>
<evidence type="ECO:0000313" key="2">
    <source>
        <dbReference type="Proteomes" id="UP000121539"/>
    </source>
</evidence>
<dbReference type="EMBL" id="KJ705001">
    <property type="protein sequence ID" value="AIB03155.1"/>
    <property type="molecule type" value="Genomic_DNA"/>
</dbReference>
<sequence length="100" mass="12062">MLNVLLLMVLNRNGLMVVLNLRRRAINRRPRVCFGSRKIKKFNRFKLACSFVGLKNKFKVVLFPQQPIHCITKLRILFFKFFYILQKYKQKTFVYSVFTI</sequence>
<organism evidence="1 2">
    <name type="scientific">Bovine gammaherpesvirus 6</name>
    <dbReference type="NCBI Taxonomy" id="1504288"/>
    <lineage>
        <taxon>Viruses</taxon>
        <taxon>Duplodnaviria</taxon>
        <taxon>Heunggongvirae</taxon>
        <taxon>Peploviricota</taxon>
        <taxon>Herviviricetes</taxon>
        <taxon>Herpesvirales</taxon>
        <taxon>Orthoherpesviridae</taxon>
        <taxon>Gammaherpesvirinae</taxon>
        <taxon>Macavirus</taxon>
        <taxon>Macavirus bovinegamma6</taxon>
    </lineage>
</organism>
<name>A0A060D3K1_9GAMA</name>
<accession>A0A060D3K1</accession>
<gene>
    <name evidence="1" type="primary">Bov1.b4</name>
    <name evidence="1" type="ORF">BoHV6Bov1.b4</name>
</gene>
<protein>
    <submittedName>
        <fullName evidence="1">Bov1.b4</fullName>
    </submittedName>
</protein>
<dbReference type="GeneID" id="19620134"/>
<dbReference type="Proteomes" id="UP000121539">
    <property type="component" value="Segment"/>
</dbReference>
<proteinExistence type="predicted"/>